<feature type="transmembrane region" description="Helical" evidence="1">
    <location>
        <begin position="129"/>
        <end position="147"/>
    </location>
</feature>
<evidence type="ECO:0000256" key="1">
    <source>
        <dbReference type="SAM" id="Phobius"/>
    </source>
</evidence>
<accession>A0A8J2JLG7</accession>
<keyword evidence="3" id="KW-1185">Reference proteome</keyword>
<feature type="transmembrane region" description="Helical" evidence="1">
    <location>
        <begin position="93"/>
        <end position="117"/>
    </location>
</feature>
<evidence type="ECO:0000313" key="2">
    <source>
        <dbReference type="EMBL" id="CAG7646400.1"/>
    </source>
</evidence>
<keyword evidence="1" id="KW-0812">Transmembrane</keyword>
<dbReference type="Proteomes" id="UP000708208">
    <property type="component" value="Unassembled WGS sequence"/>
</dbReference>
<keyword evidence="1" id="KW-1133">Transmembrane helix</keyword>
<name>A0A8J2JLG7_9HEXA</name>
<gene>
    <name evidence="2" type="ORF">AFUS01_LOCUS581</name>
</gene>
<organism evidence="2 3">
    <name type="scientific">Allacma fusca</name>
    <dbReference type="NCBI Taxonomy" id="39272"/>
    <lineage>
        <taxon>Eukaryota</taxon>
        <taxon>Metazoa</taxon>
        <taxon>Ecdysozoa</taxon>
        <taxon>Arthropoda</taxon>
        <taxon>Hexapoda</taxon>
        <taxon>Collembola</taxon>
        <taxon>Symphypleona</taxon>
        <taxon>Sminthuridae</taxon>
        <taxon>Allacma</taxon>
    </lineage>
</organism>
<reference evidence="2" key="1">
    <citation type="submission" date="2021-06" db="EMBL/GenBank/DDBJ databases">
        <authorList>
            <person name="Hodson N. C."/>
            <person name="Mongue J. A."/>
            <person name="Jaron S. K."/>
        </authorList>
    </citation>
    <scope>NUCLEOTIDE SEQUENCE</scope>
</reference>
<proteinExistence type="predicted"/>
<dbReference type="EMBL" id="CAJVCH010002903">
    <property type="protein sequence ID" value="CAG7646400.1"/>
    <property type="molecule type" value="Genomic_DNA"/>
</dbReference>
<comment type="caution">
    <text evidence="2">The sequence shown here is derived from an EMBL/GenBank/DDBJ whole genome shotgun (WGS) entry which is preliminary data.</text>
</comment>
<evidence type="ECO:0000313" key="3">
    <source>
        <dbReference type="Proteomes" id="UP000708208"/>
    </source>
</evidence>
<keyword evidence="1" id="KW-0472">Membrane</keyword>
<feature type="transmembrane region" description="Helical" evidence="1">
    <location>
        <begin position="20"/>
        <end position="44"/>
    </location>
</feature>
<feature type="transmembrane region" description="Helical" evidence="1">
    <location>
        <begin position="64"/>
        <end position="81"/>
    </location>
</feature>
<dbReference type="AlphaFoldDB" id="A0A8J2JLG7"/>
<sequence>MFHTCKGVLKESPSRLTVFYTWLPLVIWCLLLLVPLFVCVTLDVLMVLDMRLPWDSSRETCHPILSGLFFYTGLLLMYYHLRNKKAIEPCLRTCMIVAGMLFMSLYLIDIIFLSLWFVTLDSGTKMGLILFPVIYTPISCIYLRYFYKDLSHRIPEKLEGWNSQDFLQV</sequence>
<protein>
    <submittedName>
        <fullName evidence="2">Uncharacterized protein</fullName>
    </submittedName>
</protein>